<dbReference type="AlphaFoldDB" id="A0AAV7V2I3"/>
<name>A0AAV7V2I3_PLEWA</name>
<feature type="compositionally biased region" description="Polar residues" evidence="1">
    <location>
        <begin position="67"/>
        <end position="77"/>
    </location>
</feature>
<comment type="caution">
    <text evidence="2">The sequence shown here is derived from an EMBL/GenBank/DDBJ whole genome shotgun (WGS) entry which is preliminary data.</text>
</comment>
<feature type="compositionally biased region" description="Basic and acidic residues" evidence="1">
    <location>
        <begin position="81"/>
        <end position="90"/>
    </location>
</feature>
<keyword evidence="3" id="KW-1185">Reference proteome</keyword>
<evidence type="ECO:0000256" key="1">
    <source>
        <dbReference type="SAM" id="MobiDB-lite"/>
    </source>
</evidence>
<protein>
    <submittedName>
        <fullName evidence="2">Uncharacterized protein</fullName>
    </submittedName>
</protein>
<accession>A0AAV7V2I3</accession>
<feature type="region of interest" description="Disordered" evidence="1">
    <location>
        <begin position="1"/>
        <end position="90"/>
    </location>
</feature>
<proteinExistence type="predicted"/>
<dbReference type="EMBL" id="JANPWB010000004">
    <property type="protein sequence ID" value="KAJ1194409.1"/>
    <property type="molecule type" value="Genomic_DNA"/>
</dbReference>
<evidence type="ECO:0000313" key="3">
    <source>
        <dbReference type="Proteomes" id="UP001066276"/>
    </source>
</evidence>
<sequence>MPLGVRGEIDGLPCSQGNGDAGTFLGNPDIRVPDKTEKEDGLRLRGEEDEQNAENGERRETDDSRRNGNNVVPSETIGQLGKEKNGDARAFRHAPGGTWLTKESTIHVCVWEDAHVRNDASGSGEPQWLLNLKNDWPLTNTPVQADQDRAEQEKVQLRYSTLEVVSELRDRVAETK</sequence>
<organism evidence="2 3">
    <name type="scientific">Pleurodeles waltl</name>
    <name type="common">Iberian ribbed newt</name>
    <dbReference type="NCBI Taxonomy" id="8319"/>
    <lineage>
        <taxon>Eukaryota</taxon>
        <taxon>Metazoa</taxon>
        <taxon>Chordata</taxon>
        <taxon>Craniata</taxon>
        <taxon>Vertebrata</taxon>
        <taxon>Euteleostomi</taxon>
        <taxon>Amphibia</taxon>
        <taxon>Batrachia</taxon>
        <taxon>Caudata</taxon>
        <taxon>Salamandroidea</taxon>
        <taxon>Salamandridae</taxon>
        <taxon>Pleurodelinae</taxon>
        <taxon>Pleurodeles</taxon>
    </lineage>
</organism>
<dbReference type="Proteomes" id="UP001066276">
    <property type="component" value="Chromosome 2_2"/>
</dbReference>
<gene>
    <name evidence="2" type="ORF">NDU88_003698</name>
</gene>
<evidence type="ECO:0000313" key="2">
    <source>
        <dbReference type="EMBL" id="KAJ1194409.1"/>
    </source>
</evidence>
<reference evidence="2" key="1">
    <citation type="journal article" date="2022" name="bioRxiv">
        <title>Sequencing and chromosome-scale assembly of the giantPleurodeles waltlgenome.</title>
        <authorList>
            <person name="Brown T."/>
            <person name="Elewa A."/>
            <person name="Iarovenko S."/>
            <person name="Subramanian E."/>
            <person name="Araus A.J."/>
            <person name="Petzold A."/>
            <person name="Susuki M."/>
            <person name="Suzuki K.-i.T."/>
            <person name="Hayashi T."/>
            <person name="Toyoda A."/>
            <person name="Oliveira C."/>
            <person name="Osipova E."/>
            <person name="Leigh N.D."/>
            <person name="Simon A."/>
            <person name="Yun M.H."/>
        </authorList>
    </citation>
    <scope>NUCLEOTIDE SEQUENCE</scope>
    <source>
        <strain evidence="2">20211129_DDA</strain>
        <tissue evidence="2">Liver</tissue>
    </source>
</reference>
<feature type="compositionally biased region" description="Basic and acidic residues" evidence="1">
    <location>
        <begin position="31"/>
        <end position="46"/>
    </location>
</feature>
<feature type="compositionally biased region" description="Basic and acidic residues" evidence="1">
    <location>
        <begin position="55"/>
        <end position="66"/>
    </location>
</feature>